<keyword evidence="2" id="KW-1185">Reference proteome</keyword>
<reference evidence="1 2" key="1">
    <citation type="journal article" date="2013" name="Genome Announc.">
        <title>Genome of the haloarchaeon Natronomonas moolapensis, a neutrophilic member of a previously haloalkaliphilic genus.</title>
        <authorList>
            <person name="Dyall-Smith M.L."/>
            <person name="Pfeiffer F."/>
            <person name="Oberwinkler T."/>
            <person name="Klee K."/>
            <person name="Rampp M."/>
            <person name="Palm P."/>
            <person name="Gross K."/>
            <person name="Schuster S.C."/>
            <person name="Oesterhelt D."/>
        </authorList>
    </citation>
    <scope>NUCLEOTIDE SEQUENCE [LARGE SCALE GENOMIC DNA]</scope>
    <source>
        <strain evidence="2">DSM 18674 / JCM 14361 / 8.8.11</strain>
    </source>
</reference>
<accession>M1Y5U0</accession>
<evidence type="ECO:0000313" key="1">
    <source>
        <dbReference type="EMBL" id="CCQ37940.1"/>
    </source>
</evidence>
<dbReference type="eggNOG" id="arCOG06181">
    <property type="taxonomic scope" value="Archaea"/>
</dbReference>
<sequence length="188" mass="19676">MIRQTRRGVLAVLGGSVAVSGCLGTGDDAGSADAAGEDDGDADTTAWRTAELTDVTTGEQFSVSGFDDPALVHPFAVWCSTCGSQNREIDTLQREFGGDREVVQLNIGDGETDDEVLEYAEENGYADHSRFAVAPTPVANALVEEFGPTAVSPPQSPVVLQCPGGGTHEIDKISDAETIDARIDADCE</sequence>
<dbReference type="EMBL" id="HF582854">
    <property type="protein sequence ID" value="CCQ37940.1"/>
    <property type="molecule type" value="Genomic_DNA"/>
</dbReference>
<dbReference type="HOGENOM" id="CLU_110107_0_0_2"/>
<name>M1Y5U0_NATM8</name>
<gene>
    <name evidence="1" type="primary">trxA8</name>
    <name evidence="1" type="ordered locus">Nmlp_3828</name>
</gene>
<dbReference type="SUPFAM" id="SSF52833">
    <property type="entry name" value="Thioredoxin-like"/>
    <property type="match status" value="1"/>
</dbReference>
<dbReference type="AlphaFoldDB" id="M1Y5U0"/>
<dbReference type="Gene3D" id="3.40.30.10">
    <property type="entry name" value="Glutaredoxin"/>
    <property type="match status" value="1"/>
</dbReference>
<evidence type="ECO:0000313" key="2">
    <source>
        <dbReference type="Proteomes" id="UP000011867"/>
    </source>
</evidence>
<dbReference type="OrthoDB" id="115386at2157"/>
<dbReference type="PROSITE" id="PS51257">
    <property type="entry name" value="PROKAR_LIPOPROTEIN"/>
    <property type="match status" value="1"/>
</dbReference>
<proteinExistence type="predicted"/>
<dbReference type="GeneID" id="14652100"/>
<dbReference type="RefSeq" id="WP_015410667.1">
    <property type="nucleotide sequence ID" value="NC_020388.1"/>
</dbReference>
<dbReference type="InterPro" id="IPR036249">
    <property type="entry name" value="Thioredoxin-like_sf"/>
</dbReference>
<dbReference type="Proteomes" id="UP000011867">
    <property type="component" value="Chromosome"/>
</dbReference>
<organism evidence="1 2">
    <name type="scientific">Natronomonas moolapensis (strain DSM 18674 / CECT 7526 / JCM 14361 / 8.8.11)</name>
    <dbReference type="NCBI Taxonomy" id="268739"/>
    <lineage>
        <taxon>Archaea</taxon>
        <taxon>Methanobacteriati</taxon>
        <taxon>Methanobacteriota</taxon>
        <taxon>Stenosarchaea group</taxon>
        <taxon>Halobacteria</taxon>
        <taxon>Halobacteriales</taxon>
        <taxon>Natronomonadaceae</taxon>
        <taxon>Natronomonas</taxon>
    </lineage>
</organism>
<dbReference type="STRING" id="268739.Nmlp_3828"/>
<dbReference type="KEGG" id="nmo:Nmlp_3828"/>
<protein>
    <submittedName>
        <fullName evidence="1">Thioredoxin</fullName>
    </submittedName>
</protein>